<name>A0A8S5SFI5_9CAUD</name>
<dbReference type="EMBL" id="BK032587">
    <property type="protein sequence ID" value="DAF49777.1"/>
    <property type="molecule type" value="Genomic_DNA"/>
</dbReference>
<reference evidence="1" key="1">
    <citation type="journal article" date="2021" name="Proc. Natl. Acad. Sci. U.S.A.">
        <title>A Catalog of Tens of Thousands of Viruses from Human Metagenomes Reveals Hidden Associations with Chronic Diseases.</title>
        <authorList>
            <person name="Tisza M.J."/>
            <person name="Buck C.B."/>
        </authorList>
    </citation>
    <scope>NUCLEOTIDE SEQUENCE</scope>
    <source>
        <strain evidence="1">CtXfh4</strain>
    </source>
</reference>
<evidence type="ECO:0000313" key="1">
    <source>
        <dbReference type="EMBL" id="DAF49777.1"/>
    </source>
</evidence>
<accession>A0A8S5SFI5</accession>
<proteinExistence type="predicted"/>
<protein>
    <submittedName>
        <fullName evidence="1">Arginine repressor</fullName>
    </submittedName>
</protein>
<sequence>MKTVDYVKIESLYNTRLSIQENLEVLRQKGIEVSERTLYRYCKDKGIGDRLSDDELRHLIDPMQTVRQNLDILKGQGYRIGNKKVCKILKETKNTYRPSDDEGQVKTEIQPTPKPTLNDIVGLDKFLSSLTLMKTWKIWKLKKRFGRIRKRLKVMIGKRK</sequence>
<organism evidence="1">
    <name type="scientific">Siphoviridae sp. ctXfh4</name>
    <dbReference type="NCBI Taxonomy" id="2827887"/>
    <lineage>
        <taxon>Viruses</taxon>
        <taxon>Duplodnaviria</taxon>
        <taxon>Heunggongvirae</taxon>
        <taxon>Uroviricota</taxon>
        <taxon>Caudoviricetes</taxon>
    </lineage>
</organism>